<dbReference type="InterPro" id="IPR034904">
    <property type="entry name" value="FSCA_dom_sf"/>
</dbReference>
<dbReference type="Pfam" id="PF01883">
    <property type="entry name" value="FeS_assembly_P"/>
    <property type="match status" value="1"/>
</dbReference>
<dbReference type="EMBL" id="BNJK01000002">
    <property type="protein sequence ID" value="GHO99496.1"/>
    <property type="molecule type" value="Genomic_DNA"/>
</dbReference>
<keyword evidence="3" id="KW-1185">Reference proteome</keyword>
<evidence type="ECO:0000313" key="3">
    <source>
        <dbReference type="Proteomes" id="UP000597444"/>
    </source>
</evidence>
<comment type="caution">
    <text evidence="2">The sequence shown here is derived from an EMBL/GenBank/DDBJ whole genome shotgun (WGS) entry which is preliminary data.</text>
</comment>
<sequence>MTLNIETIRAAAGATRDPEIRRSLSELGLLDEVLIQESRVIVHFHLTSPLCPSKFATSIGQEIRRRVEAIPGVTSCEVVLRDHFLREKLQELINERGRR</sequence>
<feature type="domain" description="MIP18 family-like" evidence="1">
    <location>
        <begin position="6"/>
        <end position="78"/>
    </location>
</feature>
<organism evidence="2 3">
    <name type="scientific">Reticulibacter mediterranei</name>
    <dbReference type="NCBI Taxonomy" id="2778369"/>
    <lineage>
        <taxon>Bacteria</taxon>
        <taxon>Bacillati</taxon>
        <taxon>Chloroflexota</taxon>
        <taxon>Ktedonobacteria</taxon>
        <taxon>Ktedonobacterales</taxon>
        <taxon>Reticulibacteraceae</taxon>
        <taxon>Reticulibacter</taxon>
    </lineage>
</organism>
<reference evidence="2" key="1">
    <citation type="submission" date="2020-10" db="EMBL/GenBank/DDBJ databases">
        <title>Taxonomic study of unclassified bacteria belonging to the class Ktedonobacteria.</title>
        <authorList>
            <person name="Yabe S."/>
            <person name="Wang C.M."/>
            <person name="Zheng Y."/>
            <person name="Sakai Y."/>
            <person name="Cavaletti L."/>
            <person name="Monciardini P."/>
            <person name="Donadio S."/>
        </authorList>
    </citation>
    <scope>NUCLEOTIDE SEQUENCE</scope>
    <source>
        <strain evidence="2">ID150040</strain>
    </source>
</reference>
<dbReference type="InterPro" id="IPR002744">
    <property type="entry name" value="MIP18-like"/>
</dbReference>
<protein>
    <recommendedName>
        <fullName evidence="1">MIP18 family-like domain-containing protein</fullName>
    </recommendedName>
</protein>
<gene>
    <name evidence="2" type="ORF">KSF_095440</name>
</gene>
<accession>A0A8J3J0S4</accession>
<dbReference type="Proteomes" id="UP000597444">
    <property type="component" value="Unassembled WGS sequence"/>
</dbReference>
<name>A0A8J3J0S4_9CHLR</name>
<dbReference type="AlphaFoldDB" id="A0A8J3J0S4"/>
<dbReference type="SUPFAM" id="SSF117916">
    <property type="entry name" value="Fe-S cluster assembly (FSCA) domain-like"/>
    <property type="match status" value="1"/>
</dbReference>
<dbReference type="Gene3D" id="3.30.300.130">
    <property type="entry name" value="Fe-S cluster assembly (FSCA)"/>
    <property type="match status" value="1"/>
</dbReference>
<evidence type="ECO:0000259" key="1">
    <source>
        <dbReference type="Pfam" id="PF01883"/>
    </source>
</evidence>
<dbReference type="RefSeq" id="WP_220210137.1">
    <property type="nucleotide sequence ID" value="NZ_BNJK01000002.1"/>
</dbReference>
<proteinExistence type="predicted"/>
<evidence type="ECO:0000313" key="2">
    <source>
        <dbReference type="EMBL" id="GHO99496.1"/>
    </source>
</evidence>